<dbReference type="InterPro" id="IPR036388">
    <property type="entry name" value="WH-like_DNA-bd_sf"/>
</dbReference>
<dbReference type="PANTHER" id="PTHR24567:SF26">
    <property type="entry name" value="REGULATORY PROTEIN YEIL"/>
    <property type="match status" value="1"/>
</dbReference>
<dbReference type="InterPro" id="IPR000595">
    <property type="entry name" value="cNMP-bd_dom"/>
</dbReference>
<dbReference type="SUPFAM" id="SSF51206">
    <property type="entry name" value="cAMP-binding domain-like"/>
    <property type="match status" value="1"/>
</dbReference>
<dbReference type="SMART" id="SM00419">
    <property type="entry name" value="HTH_CRP"/>
    <property type="match status" value="1"/>
</dbReference>
<dbReference type="Gene3D" id="1.10.10.10">
    <property type="entry name" value="Winged helix-like DNA-binding domain superfamily/Winged helix DNA-binding domain"/>
    <property type="match status" value="1"/>
</dbReference>
<evidence type="ECO:0000256" key="1">
    <source>
        <dbReference type="ARBA" id="ARBA00023015"/>
    </source>
</evidence>
<feature type="domain" description="Cyclic nucleotide-binding" evidence="5">
    <location>
        <begin position="13"/>
        <end position="133"/>
    </location>
</feature>
<evidence type="ECO:0000259" key="6">
    <source>
        <dbReference type="PROSITE" id="PS51063"/>
    </source>
</evidence>
<dbReference type="Gene3D" id="2.60.120.10">
    <property type="entry name" value="Jelly Rolls"/>
    <property type="match status" value="1"/>
</dbReference>
<dbReference type="Pfam" id="PF13545">
    <property type="entry name" value="HTH_Crp_2"/>
    <property type="match status" value="1"/>
</dbReference>
<accession>A0A4Y8IT04</accession>
<evidence type="ECO:0000259" key="5">
    <source>
        <dbReference type="PROSITE" id="PS50042"/>
    </source>
</evidence>
<dbReference type="Proteomes" id="UP000297975">
    <property type="component" value="Unassembled WGS sequence"/>
</dbReference>
<evidence type="ECO:0000256" key="4">
    <source>
        <dbReference type="ARBA" id="ARBA00023163"/>
    </source>
</evidence>
<keyword evidence="1" id="KW-0805">Transcription regulation</keyword>
<dbReference type="InterPro" id="IPR036390">
    <property type="entry name" value="WH_DNA-bd_sf"/>
</dbReference>
<keyword evidence="4" id="KW-0804">Transcription</keyword>
<dbReference type="SUPFAM" id="SSF46785">
    <property type="entry name" value="Winged helix' DNA-binding domain"/>
    <property type="match status" value="1"/>
</dbReference>
<dbReference type="GO" id="GO:0003700">
    <property type="term" value="F:DNA-binding transcription factor activity"/>
    <property type="evidence" value="ECO:0007669"/>
    <property type="project" value="TreeGrafter"/>
</dbReference>
<gene>
    <name evidence="7" type="ORF">E3U55_04410</name>
</gene>
<evidence type="ECO:0000313" key="7">
    <source>
        <dbReference type="EMBL" id="TFB24060.1"/>
    </source>
</evidence>
<dbReference type="PANTHER" id="PTHR24567">
    <property type="entry name" value="CRP FAMILY TRANSCRIPTIONAL REGULATORY PROTEIN"/>
    <property type="match status" value="1"/>
</dbReference>
<dbReference type="Pfam" id="PF00027">
    <property type="entry name" value="cNMP_binding"/>
    <property type="match status" value="1"/>
</dbReference>
<dbReference type="PRINTS" id="PR00034">
    <property type="entry name" value="HTHCRP"/>
</dbReference>
<name>A0A4Y8IT04_9BACI</name>
<evidence type="ECO:0000256" key="2">
    <source>
        <dbReference type="ARBA" id="ARBA00023125"/>
    </source>
</evidence>
<evidence type="ECO:0000313" key="8">
    <source>
        <dbReference type="Proteomes" id="UP000297975"/>
    </source>
</evidence>
<dbReference type="OrthoDB" id="9812325at2"/>
<dbReference type="InterPro" id="IPR012318">
    <property type="entry name" value="HTH_CRP"/>
</dbReference>
<evidence type="ECO:0000256" key="3">
    <source>
        <dbReference type="ARBA" id="ARBA00023159"/>
    </source>
</evidence>
<sequence>MDSKLMLLSQISLFDELPIDELKIIDEASHMKPIKKGTKILDPLSPVQSLFLLKQGQVRLYRINSEGKEFTVDILFDGNVFGETSTLSLTDDNIYAEAMTDSHLCILGKEEFENFLEKNPKLALKFINILSSRLKETYSMSEKLALGDVRYRILYLLLKLSEKTGKRKDQWQSIEMKLTHLDIANMIGSTRETTSAIISQLKKEGLIKKNVRFFSINVDLANKTLHEM</sequence>
<dbReference type="InterPro" id="IPR014710">
    <property type="entry name" value="RmlC-like_jellyroll"/>
</dbReference>
<dbReference type="PROSITE" id="PS50042">
    <property type="entry name" value="CNMP_BINDING_3"/>
    <property type="match status" value="1"/>
</dbReference>
<keyword evidence="8" id="KW-1185">Reference proteome</keyword>
<dbReference type="CDD" id="cd00038">
    <property type="entry name" value="CAP_ED"/>
    <property type="match status" value="1"/>
</dbReference>
<dbReference type="GO" id="GO:0003677">
    <property type="term" value="F:DNA binding"/>
    <property type="evidence" value="ECO:0007669"/>
    <property type="project" value="UniProtKB-KW"/>
</dbReference>
<organism evidence="7 8">
    <name type="scientific">Filobacillus milosensis</name>
    <dbReference type="NCBI Taxonomy" id="94137"/>
    <lineage>
        <taxon>Bacteria</taxon>
        <taxon>Bacillati</taxon>
        <taxon>Bacillota</taxon>
        <taxon>Bacilli</taxon>
        <taxon>Bacillales</taxon>
        <taxon>Bacillaceae</taxon>
        <taxon>Filobacillus</taxon>
    </lineage>
</organism>
<dbReference type="RefSeq" id="WP_134339119.1">
    <property type="nucleotide sequence ID" value="NZ_SOPW01000003.1"/>
</dbReference>
<dbReference type="GO" id="GO:0005829">
    <property type="term" value="C:cytosol"/>
    <property type="evidence" value="ECO:0007669"/>
    <property type="project" value="TreeGrafter"/>
</dbReference>
<proteinExistence type="predicted"/>
<keyword evidence="3" id="KW-0010">Activator</keyword>
<keyword evidence="2" id="KW-0238">DNA-binding</keyword>
<dbReference type="InterPro" id="IPR050397">
    <property type="entry name" value="Env_Response_Regulators"/>
</dbReference>
<protein>
    <submittedName>
        <fullName evidence="7">Crp/Fnr family transcriptional regulator</fullName>
    </submittedName>
</protein>
<reference evidence="7 8" key="1">
    <citation type="submission" date="2019-03" db="EMBL/GenBank/DDBJ databases">
        <authorList>
            <person name="He R.-H."/>
        </authorList>
    </citation>
    <scope>NUCLEOTIDE SEQUENCE [LARGE SCALE GENOMIC DNA]</scope>
    <source>
        <strain evidence="8">SH 714</strain>
    </source>
</reference>
<comment type="caution">
    <text evidence="7">The sequence shown here is derived from an EMBL/GenBank/DDBJ whole genome shotgun (WGS) entry which is preliminary data.</text>
</comment>
<dbReference type="AlphaFoldDB" id="A0A4Y8IT04"/>
<dbReference type="PROSITE" id="PS51063">
    <property type="entry name" value="HTH_CRP_2"/>
    <property type="match status" value="1"/>
</dbReference>
<feature type="domain" description="HTH crp-type" evidence="6">
    <location>
        <begin position="147"/>
        <end position="221"/>
    </location>
</feature>
<dbReference type="SMART" id="SM00100">
    <property type="entry name" value="cNMP"/>
    <property type="match status" value="1"/>
</dbReference>
<dbReference type="EMBL" id="SOPW01000003">
    <property type="protein sequence ID" value="TFB24060.1"/>
    <property type="molecule type" value="Genomic_DNA"/>
</dbReference>
<dbReference type="InterPro" id="IPR018490">
    <property type="entry name" value="cNMP-bd_dom_sf"/>
</dbReference>